<keyword evidence="1" id="KW-0812">Transmembrane</keyword>
<dbReference type="InParanoid" id="A0A163AUQ2"/>
<keyword evidence="1" id="KW-1133">Transmembrane helix</keyword>
<evidence type="ECO:0000313" key="3">
    <source>
        <dbReference type="Proteomes" id="UP000077315"/>
    </source>
</evidence>
<accession>A0A163AUQ2</accession>
<evidence type="ECO:0000256" key="1">
    <source>
        <dbReference type="SAM" id="Phobius"/>
    </source>
</evidence>
<dbReference type="RefSeq" id="XP_018293981.1">
    <property type="nucleotide sequence ID" value="XM_018440499.1"/>
</dbReference>
<dbReference type="GeneID" id="29001405"/>
<evidence type="ECO:0000313" key="2">
    <source>
        <dbReference type="EMBL" id="OAD75941.1"/>
    </source>
</evidence>
<reference evidence="3" key="1">
    <citation type="submission" date="2015-06" db="EMBL/GenBank/DDBJ databases">
        <title>Expansion of signal transduction pathways in fungi by whole-genome duplication.</title>
        <authorList>
            <consortium name="DOE Joint Genome Institute"/>
            <person name="Corrochano L.M."/>
            <person name="Kuo A."/>
            <person name="Marcet-Houben M."/>
            <person name="Polaino S."/>
            <person name="Salamov A."/>
            <person name="Villalobos J.M."/>
            <person name="Alvarez M.I."/>
            <person name="Avalos J."/>
            <person name="Benito E.P."/>
            <person name="Benoit I."/>
            <person name="Burger G."/>
            <person name="Camino L.P."/>
            <person name="Canovas D."/>
            <person name="Cerda-Olmedo E."/>
            <person name="Cheng J.-F."/>
            <person name="Dominguez A."/>
            <person name="Elias M."/>
            <person name="Eslava A.P."/>
            <person name="Glaser F."/>
            <person name="Grimwood J."/>
            <person name="Gutierrez G."/>
            <person name="Heitman J."/>
            <person name="Henrissat B."/>
            <person name="Iturriaga E.A."/>
            <person name="Lang B.F."/>
            <person name="Lavin J.L."/>
            <person name="Lee S."/>
            <person name="Li W."/>
            <person name="Lindquist E."/>
            <person name="Lopez-Garcia S."/>
            <person name="Luque E.M."/>
            <person name="Marcos A.T."/>
            <person name="Martin J."/>
            <person name="McCluskey K."/>
            <person name="Medina H.R."/>
            <person name="Miralles-Duran A."/>
            <person name="Miyazaki A."/>
            <person name="Munoz-Torres E."/>
            <person name="Oguiza J.A."/>
            <person name="Ohm R."/>
            <person name="Olmedo M."/>
            <person name="Orejas M."/>
            <person name="Ortiz-Castellanos L."/>
            <person name="Pisabarro A.G."/>
            <person name="Rodriguez-Romero J."/>
            <person name="Ruiz-Herrera J."/>
            <person name="Ruiz-Vazquez R."/>
            <person name="Sanz C."/>
            <person name="Schackwitz W."/>
            <person name="Schmutz J."/>
            <person name="Shahriari M."/>
            <person name="Shelest E."/>
            <person name="Silva-Franco F."/>
            <person name="Soanes D."/>
            <person name="Syed K."/>
            <person name="Tagua V.G."/>
            <person name="Talbot N.J."/>
            <person name="Thon M."/>
            <person name="De vries R.P."/>
            <person name="Wiebenga A."/>
            <person name="Yadav J.S."/>
            <person name="Braun E.L."/>
            <person name="Baker S."/>
            <person name="Garre V."/>
            <person name="Horwitz B."/>
            <person name="Torres-Martinez S."/>
            <person name="Idnurm A."/>
            <person name="Herrera-Estrella A."/>
            <person name="Gabaldon T."/>
            <person name="Grigoriev I.V."/>
        </authorList>
    </citation>
    <scope>NUCLEOTIDE SEQUENCE [LARGE SCALE GENOMIC DNA]</scope>
    <source>
        <strain evidence="3">NRRL 1555(-)</strain>
    </source>
</reference>
<name>A0A163AUQ2_PHYB8</name>
<proteinExistence type="predicted"/>
<gene>
    <name evidence="2" type="ORF">PHYBLDRAFT_59468</name>
</gene>
<dbReference type="Proteomes" id="UP000077315">
    <property type="component" value="Unassembled WGS sequence"/>
</dbReference>
<feature type="transmembrane region" description="Helical" evidence="1">
    <location>
        <begin position="26"/>
        <end position="44"/>
    </location>
</feature>
<dbReference type="VEuPathDB" id="FungiDB:PHYBLDRAFT_59468"/>
<keyword evidence="1" id="KW-0472">Membrane</keyword>
<dbReference type="EMBL" id="KV440976">
    <property type="protein sequence ID" value="OAD75941.1"/>
    <property type="molecule type" value="Genomic_DNA"/>
</dbReference>
<dbReference type="AlphaFoldDB" id="A0A163AUQ2"/>
<protein>
    <submittedName>
        <fullName evidence="2">Uncharacterized protein</fullName>
    </submittedName>
</protein>
<sequence length="115" mass="13530">MQKTNIDSIKNLNKAILGNIILRRRIFTNILVSFLGYPAIYIGWMREKDILNQLRDDGMIFDELTRVNQIKSTVRPREYVLADHLVRQKQAYKKKKQKRLTFQGVLSPAIPKIFL</sequence>
<organism evidence="2 3">
    <name type="scientific">Phycomyces blakesleeanus (strain ATCC 8743b / DSM 1359 / FGSC 10004 / NBRC 33097 / NRRL 1555)</name>
    <dbReference type="NCBI Taxonomy" id="763407"/>
    <lineage>
        <taxon>Eukaryota</taxon>
        <taxon>Fungi</taxon>
        <taxon>Fungi incertae sedis</taxon>
        <taxon>Mucoromycota</taxon>
        <taxon>Mucoromycotina</taxon>
        <taxon>Mucoromycetes</taxon>
        <taxon>Mucorales</taxon>
        <taxon>Phycomycetaceae</taxon>
        <taxon>Phycomyces</taxon>
    </lineage>
</organism>
<keyword evidence="3" id="KW-1185">Reference proteome</keyword>